<evidence type="ECO:0000256" key="1">
    <source>
        <dbReference type="SAM" id="Coils"/>
    </source>
</evidence>
<name>A0ABU6IRS4_9FLAO</name>
<feature type="coiled-coil region" evidence="1">
    <location>
        <begin position="114"/>
        <end position="141"/>
    </location>
</feature>
<dbReference type="EMBL" id="JAYMGW010000008">
    <property type="protein sequence ID" value="MEC4265830.1"/>
    <property type="molecule type" value="Genomic_DNA"/>
</dbReference>
<dbReference type="RefSeq" id="WP_326278887.1">
    <property type="nucleotide sequence ID" value="NZ_JAYKYV010000008.1"/>
</dbReference>
<accession>A0ABU6IRS4</accession>
<comment type="caution">
    <text evidence="4">The sequence shown here is derived from an EMBL/GenBank/DDBJ whole genome shotgun (WGS) entry which is preliminary data.</text>
</comment>
<feature type="domain" description="Anti-sigma K factor RskA C-terminal" evidence="3">
    <location>
        <begin position="88"/>
        <end position="241"/>
    </location>
</feature>
<organism evidence="4 5">
    <name type="scientific">Flagellimonas halotolerans</name>
    <dbReference type="NCBI Taxonomy" id="3112164"/>
    <lineage>
        <taxon>Bacteria</taxon>
        <taxon>Pseudomonadati</taxon>
        <taxon>Bacteroidota</taxon>
        <taxon>Flavobacteriia</taxon>
        <taxon>Flavobacteriales</taxon>
        <taxon>Flavobacteriaceae</taxon>
        <taxon>Flagellimonas</taxon>
    </lineage>
</organism>
<dbReference type="InterPro" id="IPR018764">
    <property type="entry name" value="RskA_C"/>
</dbReference>
<keyword evidence="5" id="KW-1185">Reference proteome</keyword>
<dbReference type="PANTHER" id="PTHR37461:SF1">
    <property type="entry name" value="ANTI-SIGMA-K FACTOR RSKA"/>
    <property type="match status" value="1"/>
</dbReference>
<reference evidence="4 5" key="1">
    <citation type="submission" date="2024-01" db="EMBL/GenBank/DDBJ databases">
        <title>The strains designed SYSU M86414 and SYSU M84420 isolated from the marine sediment in San Sha City (Hainan Province, China).</title>
        <authorList>
            <person name="Guo D."/>
        </authorList>
    </citation>
    <scope>NUCLEOTIDE SEQUENCE [LARGE SCALE GENOMIC DNA]</scope>
    <source>
        <strain evidence="4 5">SYSU M84420</strain>
    </source>
</reference>
<keyword evidence="2" id="KW-0812">Transmembrane</keyword>
<evidence type="ECO:0000259" key="3">
    <source>
        <dbReference type="Pfam" id="PF10099"/>
    </source>
</evidence>
<protein>
    <submittedName>
        <fullName evidence="4">Anti-sigma factor</fullName>
    </submittedName>
</protein>
<dbReference type="Proteomes" id="UP001355298">
    <property type="component" value="Unassembled WGS sequence"/>
</dbReference>
<evidence type="ECO:0000313" key="5">
    <source>
        <dbReference type="Proteomes" id="UP001355298"/>
    </source>
</evidence>
<dbReference type="InterPro" id="IPR051474">
    <property type="entry name" value="Anti-sigma-K/W_factor"/>
</dbReference>
<sequence>MMEKKKILEEGLLELYLTGELSEELTTAVEDALKQDESLKEHFDVLEADFERMGMEQAITPPLIVKERIKNVIRQPEIKKTSWLPLSIAAGFALVFGLSTFWLYVKWQDAESDLNTLQLQTSQLQQQVDELESEFRLTANRLENINNPDVVPLVLYGNQKAPNGKAIAFINHKSQLVFVNPKGLPVLPKDKTYQMWSDVNGEMINMGVVPTDKELVTLKYIENAESLNLTVEPAGGSEHPTVEELISNVII</sequence>
<gene>
    <name evidence="4" type="ORF">VOP03_10770</name>
</gene>
<evidence type="ECO:0000313" key="4">
    <source>
        <dbReference type="EMBL" id="MEC4265830.1"/>
    </source>
</evidence>
<keyword evidence="2" id="KW-1133">Transmembrane helix</keyword>
<keyword evidence="1" id="KW-0175">Coiled coil</keyword>
<keyword evidence="2" id="KW-0472">Membrane</keyword>
<dbReference type="PANTHER" id="PTHR37461">
    <property type="entry name" value="ANTI-SIGMA-K FACTOR RSKA"/>
    <property type="match status" value="1"/>
</dbReference>
<feature type="transmembrane region" description="Helical" evidence="2">
    <location>
        <begin position="83"/>
        <end position="105"/>
    </location>
</feature>
<evidence type="ECO:0000256" key="2">
    <source>
        <dbReference type="SAM" id="Phobius"/>
    </source>
</evidence>
<dbReference type="Pfam" id="PF10099">
    <property type="entry name" value="RskA_C"/>
    <property type="match status" value="1"/>
</dbReference>
<proteinExistence type="predicted"/>